<dbReference type="InterPro" id="IPR031535">
    <property type="entry name" value="PRR22"/>
</dbReference>
<dbReference type="PANTHER" id="PTHR37871">
    <property type="entry name" value="PROLINE-RICH PROTEIN 22"/>
    <property type="match status" value="1"/>
</dbReference>
<feature type="region of interest" description="Disordered" evidence="1">
    <location>
        <begin position="291"/>
        <end position="334"/>
    </location>
</feature>
<dbReference type="PANTHER" id="PTHR37871:SF1">
    <property type="entry name" value="PROLINE-RICH PROTEIN 22"/>
    <property type="match status" value="1"/>
</dbReference>
<feature type="region of interest" description="Disordered" evidence="1">
    <location>
        <begin position="98"/>
        <end position="125"/>
    </location>
</feature>
<name>A0ABC9XRX7_GRUJA</name>
<feature type="region of interest" description="Disordered" evidence="1">
    <location>
        <begin position="153"/>
        <end position="189"/>
    </location>
</feature>
<evidence type="ECO:0000313" key="5">
    <source>
        <dbReference type="EMBL" id="GAB0200397.1"/>
    </source>
</evidence>
<sequence>MPGDSGDTGTEGRAVAPAPPVLPTPIPGNQHIEGQPAQTDVCGTATPVGAHPGTNVPLGSHGSPSPALGDLAADLRVSDRELLEEALSLLGCSLDGVEASQEDAGGSSPAPGDPGDTGAEASAVAPASPVLPVSIPGYRHEGQPARLTISGTATPAEAHGGSNFTPGSDDQPCPSAAPHDQALGDPAGDLTVSEEVPLEEALRLFGCSPDTVGVSQDSPSSGPVPGELGGTGAAIPPCDFAWLSLPEELLTPDYSVPEITDAILSLEEFYGIGMEPREPWGAAGMALPPSQAAACEKRGKKRGQSALPKPASKRRALAGSTGVAWGGEVEPEQG</sequence>
<keyword evidence="8" id="KW-1185">Reference proteome</keyword>
<feature type="compositionally biased region" description="Low complexity" evidence="1">
    <location>
        <begin position="103"/>
        <end position="125"/>
    </location>
</feature>
<accession>A0ABC9XRX7</accession>
<dbReference type="EMBL" id="BAAFJT010000026">
    <property type="protein sequence ID" value="GAB0200397.1"/>
    <property type="molecule type" value="Genomic_DNA"/>
</dbReference>
<protein>
    <submittedName>
        <fullName evidence="4">Proline-rich protein 22-like</fullName>
    </submittedName>
</protein>
<dbReference type="EMBL" id="BAAFJT010000026">
    <property type="protein sequence ID" value="GAB0200394.1"/>
    <property type="molecule type" value="Genomic_DNA"/>
</dbReference>
<dbReference type="EMBL" id="BAAFJT010000026">
    <property type="protein sequence ID" value="GAB0200399.1"/>
    <property type="molecule type" value="Genomic_DNA"/>
</dbReference>
<gene>
    <name evidence="2" type="ORF">GRJ2_002504800</name>
    <name evidence="3" type="ORF">GRJ2_002504900</name>
    <name evidence="4" type="ORF">GRJ2_002505000</name>
    <name evidence="5" type="ORF">GRJ2_002505100</name>
    <name evidence="6" type="ORF">GRJ2_002505200</name>
    <name evidence="7" type="ORF">GRJ2_002505300</name>
</gene>
<dbReference type="EMBL" id="BAAFJT010000026">
    <property type="protein sequence ID" value="GAB0200395.1"/>
    <property type="molecule type" value="Genomic_DNA"/>
</dbReference>
<evidence type="ECO:0000313" key="8">
    <source>
        <dbReference type="Proteomes" id="UP001623348"/>
    </source>
</evidence>
<evidence type="ECO:0000313" key="4">
    <source>
        <dbReference type="EMBL" id="GAB0200396.1"/>
    </source>
</evidence>
<proteinExistence type="predicted"/>
<comment type="caution">
    <text evidence="4">The sequence shown here is derived from an EMBL/GenBank/DDBJ whole genome shotgun (WGS) entry which is preliminary data.</text>
</comment>
<evidence type="ECO:0000313" key="2">
    <source>
        <dbReference type="EMBL" id="GAB0200394.1"/>
    </source>
</evidence>
<dbReference type="AlphaFoldDB" id="A0ABC9XRX7"/>
<feature type="region of interest" description="Disordered" evidence="1">
    <location>
        <begin position="1"/>
        <end position="70"/>
    </location>
</feature>
<feature type="compositionally biased region" description="Pro residues" evidence="1">
    <location>
        <begin position="17"/>
        <end position="26"/>
    </location>
</feature>
<dbReference type="Pfam" id="PF15776">
    <property type="entry name" value="PRR22"/>
    <property type="match status" value="1"/>
</dbReference>
<evidence type="ECO:0000313" key="6">
    <source>
        <dbReference type="EMBL" id="GAB0200398.1"/>
    </source>
</evidence>
<evidence type="ECO:0000313" key="3">
    <source>
        <dbReference type="EMBL" id="GAB0200395.1"/>
    </source>
</evidence>
<reference evidence="4 8" key="1">
    <citation type="submission" date="2024-06" db="EMBL/GenBank/DDBJ databases">
        <title>The draft genome of Grus japonensis, version 3.</title>
        <authorList>
            <person name="Nabeshima K."/>
            <person name="Suzuki S."/>
            <person name="Onuma M."/>
        </authorList>
    </citation>
    <scope>NUCLEOTIDE SEQUENCE [LARGE SCALE GENOMIC DNA]</scope>
    <source>
        <strain evidence="4 8">451A</strain>
    </source>
</reference>
<evidence type="ECO:0000313" key="7">
    <source>
        <dbReference type="EMBL" id="GAB0200399.1"/>
    </source>
</evidence>
<dbReference type="EMBL" id="BAAFJT010000026">
    <property type="protein sequence ID" value="GAB0200398.1"/>
    <property type="molecule type" value="Genomic_DNA"/>
</dbReference>
<dbReference type="EMBL" id="BAAFJT010000026">
    <property type="protein sequence ID" value="GAB0200396.1"/>
    <property type="molecule type" value="Genomic_DNA"/>
</dbReference>
<dbReference type="Proteomes" id="UP001623348">
    <property type="component" value="Unassembled WGS sequence"/>
</dbReference>
<organism evidence="4 8">
    <name type="scientific">Grus japonensis</name>
    <name type="common">Japanese crane</name>
    <name type="synonym">Red-crowned crane</name>
    <dbReference type="NCBI Taxonomy" id="30415"/>
    <lineage>
        <taxon>Eukaryota</taxon>
        <taxon>Metazoa</taxon>
        <taxon>Chordata</taxon>
        <taxon>Craniata</taxon>
        <taxon>Vertebrata</taxon>
        <taxon>Euteleostomi</taxon>
        <taxon>Archelosauria</taxon>
        <taxon>Archosauria</taxon>
        <taxon>Dinosauria</taxon>
        <taxon>Saurischia</taxon>
        <taxon>Theropoda</taxon>
        <taxon>Coelurosauria</taxon>
        <taxon>Aves</taxon>
        <taxon>Neognathae</taxon>
        <taxon>Neoaves</taxon>
        <taxon>Gruiformes</taxon>
        <taxon>Gruidae</taxon>
        <taxon>Grus</taxon>
    </lineage>
</organism>
<evidence type="ECO:0000256" key="1">
    <source>
        <dbReference type="SAM" id="MobiDB-lite"/>
    </source>
</evidence>